<dbReference type="RefSeq" id="WP_026990512.1">
    <property type="nucleotide sequence ID" value="NZ_AUGP01000017.1"/>
</dbReference>
<feature type="domain" description="Glyoxalase/fosfomycin resistance/dioxygenase" evidence="1">
    <location>
        <begin position="10"/>
        <end position="144"/>
    </location>
</feature>
<evidence type="ECO:0000313" key="3">
    <source>
        <dbReference type="Proteomes" id="UP000030111"/>
    </source>
</evidence>
<dbReference type="InterPro" id="IPR029068">
    <property type="entry name" value="Glyas_Bleomycin-R_OHBP_Dase"/>
</dbReference>
<dbReference type="Pfam" id="PF00903">
    <property type="entry name" value="Glyoxalase"/>
    <property type="match status" value="1"/>
</dbReference>
<dbReference type="AlphaFoldDB" id="A0A0A2MRZ8"/>
<sequence>MRALNPYLNFNGTTEEAFNHYKSVFGGEFQMVMRYKDIPKGEVMDGCVDMQDQEIPKEEENYIMHISLMIGDSALMGCDVPSAMGKVNFGNSVSISFSAESREDADRVFAGLSEGGKIMMPMGDMFWGAYFGMATDKFGIDWMVSFDKNYQ</sequence>
<dbReference type="OrthoDB" id="9795306at2"/>
<name>A0A0A2MRZ8_9FLAO</name>
<dbReference type="InterPro" id="IPR004360">
    <property type="entry name" value="Glyas_Fos-R_dOase_dom"/>
</dbReference>
<dbReference type="SUPFAM" id="SSF54593">
    <property type="entry name" value="Glyoxalase/Bleomycin resistance protein/Dihydroxybiphenyl dioxygenase"/>
    <property type="match status" value="1"/>
</dbReference>
<dbReference type="Gene3D" id="3.10.180.10">
    <property type="entry name" value="2,3-Dihydroxybiphenyl 1,2-Dioxygenase, domain 1"/>
    <property type="match status" value="1"/>
</dbReference>
<organism evidence="2 3">
    <name type="scientific">Flavobacterium subsaxonicum WB 4.1-42 = DSM 21790</name>
    <dbReference type="NCBI Taxonomy" id="1121898"/>
    <lineage>
        <taxon>Bacteria</taxon>
        <taxon>Pseudomonadati</taxon>
        <taxon>Bacteroidota</taxon>
        <taxon>Flavobacteriia</taxon>
        <taxon>Flavobacteriales</taxon>
        <taxon>Flavobacteriaceae</taxon>
        <taxon>Flavobacterium</taxon>
    </lineage>
</organism>
<accession>A0A0A2MRZ8</accession>
<dbReference type="InterPro" id="IPR028973">
    <property type="entry name" value="PhnB-like"/>
</dbReference>
<proteinExistence type="predicted"/>
<dbReference type="Proteomes" id="UP000030111">
    <property type="component" value="Unassembled WGS sequence"/>
</dbReference>
<dbReference type="CDD" id="cd06588">
    <property type="entry name" value="PhnB_like"/>
    <property type="match status" value="1"/>
</dbReference>
<dbReference type="PANTHER" id="PTHR33990">
    <property type="entry name" value="PROTEIN YJDN-RELATED"/>
    <property type="match status" value="1"/>
</dbReference>
<gene>
    <name evidence="2" type="ORF">Q766_04545</name>
</gene>
<dbReference type="PANTHER" id="PTHR33990:SF1">
    <property type="entry name" value="PROTEIN YJDN"/>
    <property type="match status" value="1"/>
</dbReference>
<reference evidence="2 3" key="1">
    <citation type="submission" date="2013-09" db="EMBL/GenBank/DDBJ databases">
        <authorList>
            <person name="Zeng Z."/>
            <person name="Chen C."/>
        </authorList>
    </citation>
    <scope>NUCLEOTIDE SEQUENCE [LARGE SCALE GENOMIC DNA]</scope>
    <source>
        <strain evidence="2 3">WB 4.1-42</strain>
    </source>
</reference>
<keyword evidence="3" id="KW-1185">Reference proteome</keyword>
<evidence type="ECO:0000313" key="2">
    <source>
        <dbReference type="EMBL" id="KGO94203.1"/>
    </source>
</evidence>
<protein>
    <submittedName>
        <fullName evidence="2">Glyoxalase</fullName>
    </submittedName>
</protein>
<dbReference type="EMBL" id="JRLY01000002">
    <property type="protein sequence ID" value="KGO94203.1"/>
    <property type="molecule type" value="Genomic_DNA"/>
</dbReference>
<dbReference type="eggNOG" id="COG2764">
    <property type="taxonomic scope" value="Bacteria"/>
</dbReference>
<evidence type="ECO:0000259" key="1">
    <source>
        <dbReference type="Pfam" id="PF00903"/>
    </source>
</evidence>
<comment type="caution">
    <text evidence="2">The sequence shown here is derived from an EMBL/GenBank/DDBJ whole genome shotgun (WGS) entry which is preliminary data.</text>
</comment>
<dbReference type="STRING" id="1121898.GCA_000422725_01651"/>